<dbReference type="Pfam" id="PF25199">
    <property type="entry name" value="nSTAND_NTPase5"/>
    <property type="match status" value="1"/>
</dbReference>
<reference evidence="4 5" key="1">
    <citation type="submission" date="2020-07" db="EMBL/GenBank/DDBJ databases">
        <title>Sequencing the genomes of 1000 actinobacteria strains.</title>
        <authorList>
            <person name="Klenk H.-P."/>
        </authorList>
    </citation>
    <scope>NUCLEOTIDE SEQUENCE [LARGE SCALE GENOMIC DNA]</scope>
    <source>
        <strain evidence="4 5">DSM 40398</strain>
    </source>
</reference>
<dbReference type="AlphaFoldDB" id="A0A7Y9EM40"/>
<feature type="region of interest" description="Disordered" evidence="2">
    <location>
        <begin position="880"/>
        <end position="921"/>
    </location>
</feature>
<evidence type="ECO:0000256" key="2">
    <source>
        <dbReference type="SAM" id="MobiDB-lite"/>
    </source>
</evidence>
<dbReference type="PANTHER" id="PTHR19959">
    <property type="entry name" value="KINESIN LIGHT CHAIN"/>
    <property type="match status" value="1"/>
</dbReference>
<sequence>MEEPRIPPPMWAVASGNAVVYQAGRDINLGAPAYRLERLRPGPSPLSFEDARRRPGRLLAARQRVVGFSGRAAELGTLTRWRDTSGRAAVRLVNGTGGQGKTRLAERFAEVSADAGWTVLVARQGHAVPRAASAEADSDRLLVLVDYAERWILDDLLQMMHELAGPDRSRVRFLLTARPVGMWWYGLAHRLENDLDLSTEAMSLPVLAASRGRRRAEFVHARDCFAAAMGVPDAEAISPSAALADDAYSVALTIHMAALAAVDAHLHAETAPEDPGQLSDYLLGREYDHWRELHARPGDLPAVDPVTMGRTVFAASLTGPHDHAQGTALLQRAGLAADRAAAQPILDRHARCYPPQDPVTVLEPLTPDRLAEDFLALRLPGLRSGRAADPWAATALRDLLEQPPARTRQALTMLIETAARWRHVGRDHLYPLLTEHPRLALAAGGAALVTLAETPHLDPAVLEAINPLLPDHHVDLDIGAAACVERLTAERLATTTDPAEQSRLHYSAGVRQGIAGLVGQAAPRLQRAVDDLARLPDERLPEVRNQLAAALFNLGIAFLHQGRYQAAADRLQRAAAIYALHDAVDQLAMCADMLQAAMAHLGDQRQALVLATQAEQVLRKNCSALPESQAVFGRAVLNLGNRLASYERNTEALEKSTEAVGIFRRLVEDDRDAYAPDLARALVNHAQDLADAGRTEQAVEASAEAVRLHQAMCHLNPVGYHTDLFKSLVNHCAQLARLGRHTEMADLAAEALRMTREPPAGAVPLPTSLNAAGHAKVATWLLTVDEAKASEIARKALELTGTVEPTDSSEHRRTLARSLMPMGLELGRVGRRSEAIPALEAAAALYRRLGPVDAEGQSVFQITGYLKSLTPERFAEHMSKLGSQVQQRMLTDRPPAPPSRRPVERVQPKRTSRRERRKGGS</sequence>
<dbReference type="PANTHER" id="PTHR19959:SF119">
    <property type="entry name" value="FUNGAL LIPASE-LIKE DOMAIN-CONTAINING PROTEIN"/>
    <property type="match status" value="1"/>
</dbReference>
<gene>
    <name evidence="4" type="ORF">BJY14_006259</name>
</gene>
<dbReference type="Gene3D" id="1.25.40.10">
    <property type="entry name" value="Tetratricopeptide repeat domain"/>
    <property type="match status" value="3"/>
</dbReference>
<evidence type="ECO:0000259" key="3">
    <source>
        <dbReference type="Pfam" id="PF25199"/>
    </source>
</evidence>
<dbReference type="PROSITE" id="PS50005">
    <property type="entry name" value="TPR"/>
    <property type="match status" value="1"/>
</dbReference>
<evidence type="ECO:0000313" key="5">
    <source>
        <dbReference type="Proteomes" id="UP000529783"/>
    </source>
</evidence>
<feature type="domain" description="Novel STAND NTPase 5" evidence="3">
    <location>
        <begin position="81"/>
        <end position="178"/>
    </location>
</feature>
<feature type="repeat" description="TPR" evidence="1">
    <location>
        <begin position="548"/>
        <end position="581"/>
    </location>
</feature>
<keyword evidence="5" id="KW-1185">Reference proteome</keyword>
<organism evidence="4 5">
    <name type="scientific">Actinomadura luteofluorescens</name>
    <dbReference type="NCBI Taxonomy" id="46163"/>
    <lineage>
        <taxon>Bacteria</taxon>
        <taxon>Bacillati</taxon>
        <taxon>Actinomycetota</taxon>
        <taxon>Actinomycetes</taxon>
        <taxon>Streptosporangiales</taxon>
        <taxon>Thermomonosporaceae</taxon>
        <taxon>Actinomadura</taxon>
    </lineage>
</organism>
<dbReference type="Proteomes" id="UP000529783">
    <property type="component" value="Unassembled WGS sequence"/>
</dbReference>
<accession>A0A7Y9EM40</accession>
<evidence type="ECO:0000313" key="4">
    <source>
        <dbReference type="EMBL" id="NYD50276.1"/>
    </source>
</evidence>
<comment type="caution">
    <text evidence="4">The sequence shown here is derived from an EMBL/GenBank/DDBJ whole genome shotgun (WGS) entry which is preliminary data.</text>
</comment>
<dbReference type="EMBL" id="JACCBA010000001">
    <property type="protein sequence ID" value="NYD50276.1"/>
    <property type="molecule type" value="Genomic_DNA"/>
</dbReference>
<name>A0A7Y9EM40_9ACTN</name>
<dbReference type="SUPFAM" id="SSF48452">
    <property type="entry name" value="TPR-like"/>
    <property type="match status" value="1"/>
</dbReference>
<dbReference type="InterPro" id="IPR019734">
    <property type="entry name" value="TPR_rpt"/>
</dbReference>
<keyword evidence="1" id="KW-0802">TPR repeat</keyword>
<proteinExistence type="predicted"/>
<feature type="compositionally biased region" description="Basic residues" evidence="2">
    <location>
        <begin position="908"/>
        <end position="921"/>
    </location>
</feature>
<protein>
    <submittedName>
        <fullName evidence="4">Tetratricopeptide (TPR) repeat protein</fullName>
    </submittedName>
</protein>
<evidence type="ECO:0000256" key="1">
    <source>
        <dbReference type="PROSITE-ProRule" id="PRU00339"/>
    </source>
</evidence>
<dbReference type="RefSeq" id="WP_179846866.1">
    <property type="nucleotide sequence ID" value="NZ_JACCBA010000001.1"/>
</dbReference>
<dbReference type="InterPro" id="IPR057574">
    <property type="entry name" value="nSTAND_NTPase5_dom"/>
</dbReference>
<dbReference type="InterPro" id="IPR011990">
    <property type="entry name" value="TPR-like_helical_dom_sf"/>
</dbReference>